<dbReference type="InParanoid" id="A0A1I5IS42"/>
<dbReference type="Proteomes" id="UP000183413">
    <property type="component" value="Unassembled WGS sequence"/>
</dbReference>
<protein>
    <recommendedName>
        <fullName evidence="3">DUF2914 domain-containing protein</fullName>
    </recommendedName>
</protein>
<dbReference type="RefSeq" id="WP_024935893.1">
    <property type="nucleotide sequence ID" value="NZ_CP083237.1"/>
</dbReference>
<evidence type="ECO:0000313" key="1">
    <source>
        <dbReference type="EMBL" id="SFO63190.1"/>
    </source>
</evidence>
<dbReference type="STRING" id="1993.SAMN04489713_10811"/>
<evidence type="ECO:0000313" key="2">
    <source>
        <dbReference type="Proteomes" id="UP000183413"/>
    </source>
</evidence>
<sequence length="108" mass="11812">MPEVRGTGRGLQAWGLMMTRERYPPLRAGQDLKIVWRVTGSGPLRLTAFDPGGAEHDVVWGPEAHGGSSFKRPGDEWGAGYRLGEPGCWRLRLARGAATADVWLRVAT</sequence>
<gene>
    <name evidence="1" type="ORF">SAMN04489713_10811</name>
</gene>
<dbReference type="eggNOG" id="ENOG50346JM">
    <property type="taxonomic scope" value="Bacteria"/>
</dbReference>
<keyword evidence="2" id="KW-1185">Reference proteome</keyword>
<proteinExistence type="predicted"/>
<dbReference type="GeneID" id="99655791"/>
<dbReference type="EMBL" id="FOVH01000008">
    <property type="protein sequence ID" value="SFO63190.1"/>
    <property type="molecule type" value="Genomic_DNA"/>
</dbReference>
<reference evidence="1 2" key="1">
    <citation type="submission" date="2016-10" db="EMBL/GenBank/DDBJ databases">
        <authorList>
            <person name="de Groot N.N."/>
        </authorList>
    </citation>
    <scope>NUCLEOTIDE SEQUENCE [LARGE SCALE GENOMIC DNA]</scope>
    <source>
        <strain evidence="1 2">DSM 43067</strain>
    </source>
</reference>
<accession>A0A1I5IS42</accession>
<evidence type="ECO:0008006" key="3">
    <source>
        <dbReference type="Google" id="ProtNLM"/>
    </source>
</evidence>
<organism evidence="1 2">
    <name type="scientific">Actinomadura madurae</name>
    <dbReference type="NCBI Taxonomy" id="1993"/>
    <lineage>
        <taxon>Bacteria</taxon>
        <taxon>Bacillati</taxon>
        <taxon>Actinomycetota</taxon>
        <taxon>Actinomycetes</taxon>
        <taxon>Streptosporangiales</taxon>
        <taxon>Thermomonosporaceae</taxon>
        <taxon>Actinomadura</taxon>
    </lineage>
</organism>
<dbReference type="AlphaFoldDB" id="A0A1I5IS42"/>
<dbReference type="OrthoDB" id="3535880at2"/>
<name>A0A1I5IS42_9ACTN</name>